<name>A0ACD5BG23_9PSEU</name>
<accession>A0ACD5BG23</accession>
<gene>
    <name evidence="1" type="ORF">LCL61_22650</name>
</gene>
<proteinExistence type="predicted"/>
<dbReference type="Proteomes" id="UP001456344">
    <property type="component" value="Chromosome"/>
</dbReference>
<keyword evidence="2" id="KW-1185">Reference proteome</keyword>
<sequence>MIADALKMAVGTLTTVRVPAPGVIDRRVAGGAMVLAPLAVVPLAAVASVLVFLGELVGLPVFASAALALGAVALGSRGLHLDGLADTADGLGASYDRARALDVMRRGDSGPTGIATLVLTLLVQTGALAGAISAGHGIPAVAAAVIAGRGVLSLCCARGVPSARPEGLGATVSGSVPVWAAAVVFAVLAGAAALVLPWWQGLAAVALGYLAAAALLARCVQRLGGITGDVLGGCVEVAVAGVLLASSF</sequence>
<dbReference type="EC" id="2.7.8.26" evidence="1"/>
<evidence type="ECO:0000313" key="2">
    <source>
        <dbReference type="Proteomes" id="UP001456344"/>
    </source>
</evidence>
<reference evidence="1" key="1">
    <citation type="submission" date="2023-10" db="EMBL/GenBank/DDBJ databases">
        <title>Whole genome sequencing of actinobacterial strain Amycolatopsis sp. (BCA-696) identifies the underlying plant growth-promoting genes.</title>
        <authorList>
            <person name="Gandham P."/>
            <person name="Vadla N."/>
            <person name="Saji A."/>
            <person name="Srinivas V."/>
            <person name="Ruperao P."/>
            <person name="Selvanayagam S."/>
            <person name="Saxena R.K."/>
            <person name="Rathore A."/>
            <person name="Gopalakrishnan S."/>
            <person name="Thakur V."/>
        </authorList>
    </citation>
    <scope>NUCLEOTIDE SEQUENCE</scope>
    <source>
        <strain evidence="1">BCA-696</strain>
    </source>
</reference>
<protein>
    <submittedName>
        <fullName evidence="1">Adenosylcobinamide-GDP ribazoletransferase</fullName>
        <ecNumber evidence="1">2.7.8.26</ecNumber>
    </submittedName>
</protein>
<keyword evidence="1" id="KW-0808">Transferase</keyword>
<organism evidence="1 2">
    <name type="scientific">Amycolatopsis coloradensis</name>
    <dbReference type="NCBI Taxonomy" id="76021"/>
    <lineage>
        <taxon>Bacteria</taxon>
        <taxon>Bacillati</taxon>
        <taxon>Actinomycetota</taxon>
        <taxon>Actinomycetes</taxon>
        <taxon>Pseudonocardiales</taxon>
        <taxon>Pseudonocardiaceae</taxon>
        <taxon>Amycolatopsis</taxon>
    </lineage>
</organism>
<evidence type="ECO:0000313" key="1">
    <source>
        <dbReference type="EMBL" id="WYW18346.1"/>
    </source>
</evidence>
<dbReference type="EMBL" id="CP150484">
    <property type="protein sequence ID" value="WYW18346.1"/>
    <property type="molecule type" value="Genomic_DNA"/>
</dbReference>